<keyword evidence="8" id="KW-1133">Transmembrane helix</keyword>
<dbReference type="Proteomes" id="UP000317650">
    <property type="component" value="Chromosome 10"/>
</dbReference>
<comment type="subcellular location">
    <subcellularLocation>
        <location evidence="1 11">Mitochondrion inner membrane</location>
        <topology evidence="1 11">Single-pass membrane protein</topology>
        <orientation evidence="1 11">Matrix side</orientation>
    </subcellularLocation>
</comment>
<dbReference type="EMBL" id="PYDT01000008">
    <property type="protein sequence ID" value="THU54023.1"/>
    <property type="molecule type" value="Genomic_DNA"/>
</dbReference>
<keyword evidence="5" id="KW-0812">Transmembrane</keyword>
<dbReference type="PANTHER" id="PTHR12966:SF0">
    <property type="entry name" value="NADH DEHYDROGENASE [UBIQUINONE] 1 ALPHA SUBCOMPLEX SUBUNIT 13"/>
    <property type="match status" value="1"/>
</dbReference>
<evidence type="ECO:0000256" key="4">
    <source>
        <dbReference type="ARBA" id="ARBA00022660"/>
    </source>
</evidence>
<evidence type="ECO:0000256" key="5">
    <source>
        <dbReference type="ARBA" id="ARBA00022692"/>
    </source>
</evidence>
<evidence type="ECO:0000256" key="7">
    <source>
        <dbReference type="ARBA" id="ARBA00022982"/>
    </source>
</evidence>
<comment type="function">
    <text evidence="11">Complex I functions in the transfer of electrons from NADH to the respiratory chain. Accessory subunit of the mitochondrial membrane respiratory chain NADH dehydrogenase (Complex I), that is believed not to be involved in catalysis.</text>
</comment>
<evidence type="ECO:0000256" key="2">
    <source>
        <dbReference type="ARBA" id="ARBA00007312"/>
    </source>
</evidence>
<reference evidence="12 13" key="1">
    <citation type="journal article" date="2019" name="Nat. Plants">
        <title>Genome sequencing of Musa balbisiana reveals subgenome evolution and function divergence in polyploid bananas.</title>
        <authorList>
            <person name="Yao X."/>
        </authorList>
    </citation>
    <scope>NUCLEOTIDE SEQUENCE [LARGE SCALE GENOMIC DNA]</scope>
    <source>
        <strain evidence="13">cv. DH-PKW</strain>
        <tissue evidence="12">Leaves</tissue>
    </source>
</reference>
<gene>
    <name evidence="12" type="ORF">C4D60_Mb10t20600</name>
</gene>
<evidence type="ECO:0000256" key="10">
    <source>
        <dbReference type="ARBA" id="ARBA00023136"/>
    </source>
</evidence>
<keyword evidence="7 11" id="KW-0249">Electron transport</keyword>
<comment type="caution">
    <text evidence="12">The sequence shown here is derived from an EMBL/GenBank/DDBJ whole genome shotgun (WGS) entry which is preliminary data.</text>
</comment>
<evidence type="ECO:0000256" key="1">
    <source>
        <dbReference type="ARBA" id="ARBA00004298"/>
    </source>
</evidence>
<keyword evidence="3 11" id="KW-0813">Transport</keyword>
<keyword evidence="4 11" id="KW-0679">Respiratory chain</keyword>
<dbReference type="STRING" id="52838.A0A4S8IYN2"/>
<accession>A0A4S8IYN2</accession>
<evidence type="ECO:0000256" key="8">
    <source>
        <dbReference type="ARBA" id="ARBA00022989"/>
    </source>
</evidence>
<dbReference type="PANTHER" id="PTHR12966">
    <property type="entry name" value="NADH DEHYDROGENASE UBIQUINONE 1 ALPHA SUBCOMPLEX SUBUNIT 13"/>
    <property type="match status" value="1"/>
</dbReference>
<evidence type="ECO:0000256" key="9">
    <source>
        <dbReference type="ARBA" id="ARBA00023128"/>
    </source>
</evidence>
<protein>
    <recommendedName>
        <fullName evidence="11">NADH dehydrogenase [ubiquinone] 1 alpha subcomplex subunit 13</fullName>
    </recommendedName>
</protein>
<dbReference type="AlphaFoldDB" id="A0A4S8IYN2"/>
<dbReference type="Pfam" id="PF06212">
    <property type="entry name" value="GRIM-19"/>
    <property type="match status" value="1"/>
</dbReference>
<proteinExistence type="inferred from homology"/>
<keyword evidence="9 11" id="KW-0496">Mitochondrion</keyword>
<dbReference type="GO" id="GO:0005743">
    <property type="term" value="C:mitochondrial inner membrane"/>
    <property type="evidence" value="ECO:0007669"/>
    <property type="project" value="UniProtKB-SubCell"/>
</dbReference>
<sequence>MDRPPVRCARRIPPIKGPSAAAIFLVAHGAFLLLRNVPGRPGYSHPPEWKKYVEEEARIMKDVPGWKVGECVYNSGRWMPPATGSQLDVTDATSSEFALADAN</sequence>
<keyword evidence="10" id="KW-0472">Membrane</keyword>
<dbReference type="GO" id="GO:0045271">
    <property type="term" value="C:respiratory chain complex I"/>
    <property type="evidence" value="ECO:0007669"/>
    <property type="project" value="UniProtKB-UniRule"/>
</dbReference>
<name>A0A4S8IYN2_MUSBA</name>
<comment type="similarity">
    <text evidence="2 11">Belongs to the complex I NDUFA13 subunit family.</text>
</comment>
<keyword evidence="13" id="KW-1185">Reference proteome</keyword>
<evidence type="ECO:0000313" key="12">
    <source>
        <dbReference type="EMBL" id="THU54023.1"/>
    </source>
</evidence>
<evidence type="ECO:0000313" key="13">
    <source>
        <dbReference type="Proteomes" id="UP000317650"/>
    </source>
</evidence>
<dbReference type="InterPro" id="IPR009346">
    <property type="entry name" value="GRIM-19"/>
</dbReference>
<evidence type="ECO:0000256" key="3">
    <source>
        <dbReference type="ARBA" id="ARBA00022448"/>
    </source>
</evidence>
<evidence type="ECO:0000256" key="11">
    <source>
        <dbReference type="RuleBase" id="RU368034"/>
    </source>
</evidence>
<evidence type="ECO:0000256" key="6">
    <source>
        <dbReference type="ARBA" id="ARBA00022792"/>
    </source>
</evidence>
<organism evidence="12 13">
    <name type="scientific">Musa balbisiana</name>
    <name type="common">Banana</name>
    <dbReference type="NCBI Taxonomy" id="52838"/>
    <lineage>
        <taxon>Eukaryota</taxon>
        <taxon>Viridiplantae</taxon>
        <taxon>Streptophyta</taxon>
        <taxon>Embryophyta</taxon>
        <taxon>Tracheophyta</taxon>
        <taxon>Spermatophyta</taxon>
        <taxon>Magnoliopsida</taxon>
        <taxon>Liliopsida</taxon>
        <taxon>Zingiberales</taxon>
        <taxon>Musaceae</taxon>
        <taxon>Musa</taxon>
    </lineage>
</organism>
<keyword evidence="6 11" id="KW-0999">Mitochondrion inner membrane</keyword>